<sequence length="350" mass="38101">MLVEEAFARFEDEAIGTFRPLPVAALPARRRRRWPWLAGLAAALTAVAVPLAVRPADAPPPPPQVVVHERTIRLPGVDGRSQWATFADATRGWATIGVPCPQVECPVEVARTSDAGLTWQRITLPRPDLYDIRPIDRDRVVFGNFTGETFMLSEDGGDTFRPVGPDDPAVQQSRPGGTPPEPRPAVAPPPSDFVQRITKGSAGTSWALTFEAQRRTNTVWWSDDDGVTWHALAGFDPIGGLVVSPDGRQAYFLESNTGRLWRLAATGHTPVALPPDVRAVHGALDDGRLLVSTADLRYGFWRDGTFTPIDARVNEHITDAWVLPDGTLVLGRKAPPVISPDGGVTWIRFG</sequence>
<dbReference type="RefSeq" id="WP_190254655.1">
    <property type="nucleotide sequence ID" value="NZ_BMPI01000045.1"/>
</dbReference>
<feature type="compositionally biased region" description="Pro residues" evidence="1">
    <location>
        <begin position="177"/>
        <end position="190"/>
    </location>
</feature>
<evidence type="ECO:0000313" key="3">
    <source>
        <dbReference type="Proteomes" id="UP000642070"/>
    </source>
</evidence>
<accession>A0A917U7V8</accession>
<evidence type="ECO:0000256" key="1">
    <source>
        <dbReference type="SAM" id="MobiDB-lite"/>
    </source>
</evidence>
<name>A0A917U7V8_9ACTN</name>
<reference evidence="2" key="1">
    <citation type="journal article" date="2014" name="Int. J. Syst. Evol. Microbiol.">
        <title>Complete genome sequence of Corynebacterium casei LMG S-19264T (=DSM 44701T), isolated from a smear-ripened cheese.</title>
        <authorList>
            <consortium name="US DOE Joint Genome Institute (JGI-PGF)"/>
            <person name="Walter F."/>
            <person name="Albersmeier A."/>
            <person name="Kalinowski J."/>
            <person name="Ruckert C."/>
        </authorList>
    </citation>
    <scope>NUCLEOTIDE SEQUENCE</scope>
    <source>
        <strain evidence="2">JCM 19831</strain>
    </source>
</reference>
<organism evidence="2 3">
    <name type="scientific">Dactylosporangium sucinum</name>
    <dbReference type="NCBI Taxonomy" id="1424081"/>
    <lineage>
        <taxon>Bacteria</taxon>
        <taxon>Bacillati</taxon>
        <taxon>Actinomycetota</taxon>
        <taxon>Actinomycetes</taxon>
        <taxon>Micromonosporales</taxon>
        <taxon>Micromonosporaceae</taxon>
        <taxon>Dactylosporangium</taxon>
    </lineage>
</organism>
<dbReference type="Gene3D" id="2.130.10.10">
    <property type="entry name" value="YVTN repeat-like/Quinoprotein amine dehydrogenase"/>
    <property type="match status" value="1"/>
</dbReference>
<gene>
    <name evidence="2" type="ORF">GCM10007977_073740</name>
</gene>
<reference evidence="2" key="2">
    <citation type="submission" date="2020-09" db="EMBL/GenBank/DDBJ databases">
        <authorList>
            <person name="Sun Q."/>
            <person name="Ohkuma M."/>
        </authorList>
    </citation>
    <scope>NUCLEOTIDE SEQUENCE</scope>
    <source>
        <strain evidence="2">JCM 19831</strain>
    </source>
</reference>
<dbReference type="InterPro" id="IPR015943">
    <property type="entry name" value="WD40/YVTN_repeat-like_dom_sf"/>
</dbReference>
<dbReference type="Proteomes" id="UP000642070">
    <property type="component" value="Unassembled WGS sequence"/>
</dbReference>
<proteinExistence type="predicted"/>
<comment type="caution">
    <text evidence="2">The sequence shown here is derived from an EMBL/GenBank/DDBJ whole genome shotgun (WGS) entry which is preliminary data.</text>
</comment>
<protein>
    <submittedName>
        <fullName evidence="2">Uncharacterized protein</fullName>
    </submittedName>
</protein>
<feature type="region of interest" description="Disordered" evidence="1">
    <location>
        <begin position="153"/>
        <end position="190"/>
    </location>
</feature>
<dbReference type="EMBL" id="BMPI01000045">
    <property type="protein sequence ID" value="GGM61527.1"/>
    <property type="molecule type" value="Genomic_DNA"/>
</dbReference>
<dbReference type="SUPFAM" id="SSF110296">
    <property type="entry name" value="Oligoxyloglucan reducing end-specific cellobiohydrolase"/>
    <property type="match status" value="1"/>
</dbReference>
<dbReference type="AlphaFoldDB" id="A0A917U7V8"/>
<evidence type="ECO:0000313" key="2">
    <source>
        <dbReference type="EMBL" id="GGM61527.1"/>
    </source>
</evidence>
<keyword evidence="3" id="KW-1185">Reference proteome</keyword>